<evidence type="ECO:0000313" key="1">
    <source>
        <dbReference type="EMBL" id="QGG51343.1"/>
    </source>
</evidence>
<name>A0ABX6DCK1_9BACI</name>
<dbReference type="Proteomes" id="UP000373269">
    <property type="component" value="Chromosome"/>
</dbReference>
<sequence>MYSMSNFKLLVEKQAEIDTIYQNCDDLIQSTVTPKMDEEVNKLLDAMDKKLTEQGFTITKTSTGFIANYQEAVINVDKHSKNLEECFFINLNNYAEDQVSIVLDMTDSMIPKISNNLDGYSEIIEQMTDKLKKAKSLEKACMSPKFIYKTQSNIVFHSTEEVVDHYFQ</sequence>
<protein>
    <recommendedName>
        <fullName evidence="3">LXG domain-containing protein</fullName>
    </recommendedName>
</protein>
<proteinExistence type="predicted"/>
<accession>A0ABX6DCK1</accession>
<dbReference type="EMBL" id="CP045835">
    <property type="protein sequence ID" value="QGG51343.1"/>
    <property type="molecule type" value="Genomic_DNA"/>
</dbReference>
<evidence type="ECO:0008006" key="3">
    <source>
        <dbReference type="Google" id="ProtNLM"/>
    </source>
</evidence>
<reference evidence="1 2" key="1">
    <citation type="submission" date="2019-11" db="EMBL/GenBank/DDBJ databases">
        <title>Whole Genome Sequencing and Comparative Genomic Analyses of Lysinibacillus pakistanensis LZH-9, a Halotolerant Strain with Excellent COD Removal Capability.</title>
        <authorList>
            <person name="Zhou H."/>
        </authorList>
    </citation>
    <scope>NUCLEOTIDE SEQUENCE [LARGE SCALE GENOMIC DNA]</scope>
    <source>
        <strain evidence="1 2">LZH-9</strain>
    </source>
</reference>
<evidence type="ECO:0000313" key="2">
    <source>
        <dbReference type="Proteomes" id="UP000373269"/>
    </source>
</evidence>
<organism evidence="1 2">
    <name type="scientific">Lysinibacillus pakistanensis</name>
    <dbReference type="NCBI Taxonomy" id="759811"/>
    <lineage>
        <taxon>Bacteria</taxon>
        <taxon>Bacillati</taxon>
        <taxon>Bacillota</taxon>
        <taxon>Bacilli</taxon>
        <taxon>Bacillales</taxon>
        <taxon>Bacillaceae</taxon>
        <taxon>Lysinibacillus</taxon>
    </lineage>
</organism>
<gene>
    <name evidence="1" type="ORF">GDS87_10370</name>
</gene>
<keyword evidence="2" id="KW-1185">Reference proteome</keyword>